<comment type="caution">
    <text evidence="1">The sequence shown here is derived from an EMBL/GenBank/DDBJ whole genome shotgun (WGS) entry which is preliminary data.</text>
</comment>
<name>A0A9P0PB64_ACAOB</name>
<evidence type="ECO:0000313" key="2">
    <source>
        <dbReference type="Proteomes" id="UP001152888"/>
    </source>
</evidence>
<reference evidence="1" key="1">
    <citation type="submission" date="2022-03" db="EMBL/GenBank/DDBJ databases">
        <authorList>
            <person name="Sayadi A."/>
        </authorList>
    </citation>
    <scope>NUCLEOTIDE SEQUENCE</scope>
</reference>
<evidence type="ECO:0000313" key="1">
    <source>
        <dbReference type="EMBL" id="CAH1977864.1"/>
    </source>
</evidence>
<organism evidence="1 2">
    <name type="scientific">Acanthoscelides obtectus</name>
    <name type="common">Bean weevil</name>
    <name type="synonym">Bruchus obtectus</name>
    <dbReference type="NCBI Taxonomy" id="200917"/>
    <lineage>
        <taxon>Eukaryota</taxon>
        <taxon>Metazoa</taxon>
        <taxon>Ecdysozoa</taxon>
        <taxon>Arthropoda</taxon>
        <taxon>Hexapoda</taxon>
        <taxon>Insecta</taxon>
        <taxon>Pterygota</taxon>
        <taxon>Neoptera</taxon>
        <taxon>Endopterygota</taxon>
        <taxon>Coleoptera</taxon>
        <taxon>Polyphaga</taxon>
        <taxon>Cucujiformia</taxon>
        <taxon>Chrysomeloidea</taxon>
        <taxon>Chrysomelidae</taxon>
        <taxon>Bruchinae</taxon>
        <taxon>Bruchini</taxon>
        <taxon>Acanthoscelides</taxon>
    </lineage>
</organism>
<proteinExistence type="predicted"/>
<protein>
    <submittedName>
        <fullName evidence="1">Uncharacterized protein</fullName>
    </submittedName>
</protein>
<dbReference type="Proteomes" id="UP001152888">
    <property type="component" value="Unassembled WGS sequence"/>
</dbReference>
<dbReference type="AlphaFoldDB" id="A0A9P0PB64"/>
<sequence>MTAGAYRVIFFLPSSLFIDIALNCCHNLLKWHFRKQMLQHLHYLQTRQQFHPPSTNKFILLLYSGYTVCCMPDKK</sequence>
<gene>
    <name evidence="1" type="ORF">ACAOBT_LOCUS12929</name>
</gene>
<keyword evidence="2" id="KW-1185">Reference proteome</keyword>
<dbReference type="EMBL" id="CAKOFQ010006866">
    <property type="protein sequence ID" value="CAH1977864.1"/>
    <property type="molecule type" value="Genomic_DNA"/>
</dbReference>
<accession>A0A9P0PB64</accession>